<comment type="caution">
    <text evidence="2">The sequence shown here is derived from an EMBL/GenBank/DDBJ whole genome shotgun (WGS) entry which is preliminary data.</text>
</comment>
<reference evidence="2 3" key="1">
    <citation type="submission" date="2013-12" db="EMBL/GenBank/DDBJ databases">
        <title>The Genome Sequence of Candida albicans P78048.</title>
        <authorList>
            <consortium name="The Broad Institute Genome Sequencing Platform"/>
            <consortium name="The Broad Institute Genome Sequencing Center for Infectious Disease"/>
            <person name="Cuomo C."/>
            <person name="Bennett R."/>
            <person name="Hirakawa M."/>
            <person name="Noverr M."/>
            <person name="Mitchell A."/>
            <person name="Young S.K."/>
            <person name="Zeng Q."/>
            <person name="Gargeya S."/>
            <person name="Fitzgerald M."/>
            <person name="Abouelleil A."/>
            <person name="Alvarado L."/>
            <person name="Berlin A.M."/>
            <person name="Chapman S.B."/>
            <person name="Dewar J."/>
            <person name="Goldberg J."/>
            <person name="Griggs A."/>
            <person name="Gujja S."/>
            <person name="Hansen M."/>
            <person name="Howarth C."/>
            <person name="Imamovic A."/>
            <person name="Larimer J."/>
            <person name="McCowan C."/>
            <person name="Murphy C."/>
            <person name="Pearson M."/>
            <person name="Priest M."/>
            <person name="Roberts A."/>
            <person name="Saif S."/>
            <person name="Shea T."/>
            <person name="Sykes S."/>
            <person name="Wortman J."/>
            <person name="Nusbaum C."/>
            <person name="Birren B."/>
        </authorList>
    </citation>
    <scope>NUCLEOTIDE SEQUENCE [LARGE SCALE GENOMIC DNA]</scope>
    <source>
        <strain evidence="2 3">P78048</strain>
    </source>
</reference>
<gene>
    <name evidence="2" type="ORF">MG3_02023</name>
</gene>
<dbReference type="Proteomes" id="UP000030161">
    <property type="component" value="Unassembled WGS sequence"/>
</dbReference>
<evidence type="ECO:0000313" key="2">
    <source>
        <dbReference type="EMBL" id="KGR13594.1"/>
    </source>
</evidence>
<organism evidence="2 3">
    <name type="scientific">Candida albicans P78048</name>
    <dbReference type="NCBI Taxonomy" id="1094989"/>
    <lineage>
        <taxon>Eukaryota</taxon>
        <taxon>Fungi</taxon>
        <taxon>Dikarya</taxon>
        <taxon>Ascomycota</taxon>
        <taxon>Saccharomycotina</taxon>
        <taxon>Pichiomycetes</taxon>
        <taxon>Debaryomycetaceae</taxon>
        <taxon>Candida/Lodderomyces clade</taxon>
        <taxon>Candida</taxon>
    </lineage>
</organism>
<evidence type="ECO:0000256" key="1">
    <source>
        <dbReference type="SAM" id="MobiDB-lite"/>
    </source>
</evidence>
<dbReference type="EMBL" id="AJIX01000013">
    <property type="protein sequence ID" value="KGR13594.1"/>
    <property type="molecule type" value="Genomic_DNA"/>
</dbReference>
<dbReference type="AlphaFoldDB" id="A0AB34PVV2"/>
<feature type="region of interest" description="Disordered" evidence="1">
    <location>
        <begin position="1"/>
        <end position="22"/>
    </location>
</feature>
<accession>A0AB34PVV2</accession>
<name>A0AB34PVV2_CANAX</name>
<protein>
    <submittedName>
        <fullName evidence="2">Uncharacterized protein</fullName>
    </submittedName>
</protein>
<proteinExistence type="predicted"/>
<sequence>MVGRIGTKPKKKKTLPKSTPPTKQHLMEYTRSVRISIIFRKNDMLSWYTNLQNACLDSPTSFSTIQFGCSNYILYSIELNGYFIFDCQCYISTTVSYNKRYYVMNFKVYS</sequence>
<evidence type="ECO:0000313" key="3">
    <source>
        <dbReference type="Proteomes" id="UP000030161"/>
    </source>
</evidence>